<dbReference type="EMBL" id="AUWU02000005">
    <property type="protein sequence ID" value="KAH0572479.1"/>
    <property type="molecule type" value="Genomic_DNA"/>
</dbReference>
<organism evidence="3">
    <name type="scientific">Spironucleus salmonicida</name>
    <dbReference type="NCBI Taxonomy" id="348837"/>
    <lineage>
        <taxon>Eukaryota</taxon>
        <taxon>Metamonada</taxon>
        <taxon>Diplomonadida</taxon>
        <taxon>Hexamitidae</taxon>
        <taxon>Hexamitinae</taxon>
        <taxon>Spironucleus</taxon>
    </lineage>
</organism>
<dbReference type="InterPro" id="IPR007965">
    <property type="entry name" value="GNAT_ATAT"/>
</dbReference>
<dbReference type="AlphaFoldDB" id="V6LUS0"/>
<dbReference type="Pfam" id="PF05301">
    <property type="entry name" value="Acetyltransf_16"/>
    <property type="match status" value="1"/>
</dbReference>
<dbReference type="EMBL" id="KI546115">
    <property type="protein sequence ID" value="EST44554.1"/>
    <property type="molecule type" value="Genomic_DNA"/>
</dbReference>
<accession>V6LUS0</accession>
<dbReference type="Gene3D" id="3.40.630.30">
    <property type="match status" value="1"/>
</dbReference>
<feature type="region of interest" description="Disordered" evidence="1">
    <location>
        <begin position="231"/>
        <end position="256"/>
    </location>
</feature>
<dbReference type="GO" id="GO:0005874">
    <property type="term" value="C:microtubule"/>
    <property type="evidence" value="ECO:0007669"/>
    <property type="project" value="InterPro"/>
</dbReference>
<dbReference type="PROSITE" id="PS51730">
    <property type="entry name" value="GNAT_ATAT"/>
    <property type="match status" value="1"/>
</dbReference>
<evidence type="ECO:0000313" key="5">
    <source>
        <dbReference type="Proteomes" id="UP000018208"/>
    </source>
</evidence>
<evidence type="ECO:0000313" key="3">
    <source>
        <dbReference type="EMBL" id="EST44554.1"/>
    </source>
</evidence>
<evidence type="ECO:0000313" key="4">
    <source>
        <dbReference type="EMBL" id="KAH0572479.1"/>
    </source>
</evidence>
<dbReference type="VEuPathDB" id="GiardiaDB:SS50377_24590"/>
<evidence type="ECO:0000256" key="1">
    <source>
        <dbReference type="SAM" id="MobiDB-lite"/>
    </source>
</evidence>
<name>V6LUS0_9EUKA</name>
<feature type="compositionally biased region" description="Low complexity" evidence="1">
    <location>
        <begin position="234"/>
        <end position="256"/>
    </location>
</feature>
<reference evidence="3 4" key="1">
    <citation type="journal article" date="2014" name="PLoS Genet.">
        <title>The Genome of Spironucleus salmonicida Highlights a Fish Pathogen Adapted to Fluctuating Environments.</title>
        <authorList>
            <person name="Xu F."/>
            <person name="Jerlstrom-Hultqvist J."/>
            <person name="Einarsson E."/>
            <person name="Astvaldsson A."/>
            <person name="Svard S.G."/>
            <person name="Andersson J.O."/>
        </authorList>
    </citation>
    <scope>NUCLEOTIDE SEQUENCE</scope>
    <source>
        <strain evidence="4">ATCC 50377</strain>
    </source>
</reference>
<gene>
    <name evidence="3" type="ORF">SS50377_15556</name>
    <name evidence="4" type="ORF">SS50377_24590</name>
</gene>
<dbReference type="Proteomes" id="UP000018208">
    <property type="component" value="Unassembled WGS sequence"/>
</dbReference>
<proteinExistence type="predicted"/>
<feature type="domain" description="N-acetyltransferase" evidence="2">
    <location>
        <begin position="1"/>
        <end position="173"/>
    </location>
</feature>
<protein>
    <submittedName>
        <fullName evidence="3">Touch receptor neuron Mec-17 family protein</fullName>
    </submittedName>
</protein>
<keyword evidence="5" id="KW-1185">Reference proteome</keyword>
<sequence>MQVPESFLQHSSLYIFRVAHDTYDTFTTPQKLEIKQLLSKIGQLSQTSQNHPKNLYDIAFLQRNHEYLILASNSLIIGFLKFGFKKLFQYGKNAQVHEMITPCLLDVFVIEENRKKSYFKYLIQGLEMATGFKFNAFAIDDPPKQFIQSINWKTTDQSSKFLQQIDAIESLGKAYKDMKRNAKLRKCELIDLSEPGAFICQTLKQFLDSKLQVKYDPFIAIDISNNNDNQVYDQSNLQNSPNQQSDVSGQISQQQSMLQSITKPEQIDQAEYNEFLIFREQKLRDKMQYYESNEKQRNVPARRIDEEKMGRQQRDIVSQPNRIRQQAEEFENFTPDVKQVEDVDLLRIKNQQYTPFQATQKQNPMRQPWGQQMQIKDQLKILQQDYAPVYQNTHHTHSHQIGYQGNDDDTYQRKNEYVTMDMVQTNTFPRRVPFDCKSHQTQRKASGRMW</sequence>
<dbReference type="GO" id="GO:0019799">
    <property type="term" value="F:tubulin N-acetyltransferase activity"/>
    <property type="evidence" value="ECO:0007669"/>
    <property type="project" value="InterPro"/>
</dbReference>
<evidence type="ECO:0000259" key="2">
    <source>
        <dbReference type="PROSITE" id="PS51730"/>
    </source>
</evidence>
<keyword evidence="3" id="KW-0675">Receptor</keyword>
<reference evidence="4" key="2">
    <citation type="submission" date="2020-12" db="EMBL/GenBank/DDBJ databases">
        <title>New Spironucleus salmonicida genome in near-complete chromosomes.</title>
        <authorList>
            <person name="Xu F."/>
            <person name="Kurt Z."/>
            <person name="Jimenez-Gonzalez A."/>
            <person name="Astvaldsson A."/>
            <person name="Andersson J.O."/>
            <person name="Svard S.G."/>
        </authorList>
    </citation>
    <scope>NUCLEOTIDE SEQUENCE</scope>
    <source>
        <strain evidence="4">ATCC 50377</strain>
    </source>
</reference>